<comment type="caution">
    <text evidence="3">The sequence shown here is derived from an EMBL/GenBank/DDBJ whole genome shotgun (WGS) entry which is preliminary data.</text>
</comment>
<evidence type="ECO:0000256" key="1">
    <source>
        <dbReference type="PROSITE-ProRule" id="PRU00409"/>
    </source>
</evidence>
<dbReference type="InterPro" id="IPR013815">
    <property type="entry name" value="ATP_grasp_subdomain_1"/>
</dbReference>
<evidence type="ECO:0000313" key="4">
    <source>
        <dbReference type="Proteomes" id="UP001623591"/>
    </source>
</evidence>
<dbReference type="Gene3D" id="3.30.470.20">
    <property type="entry name" value="ATP-grasp fold, B domain"/>
    <property type="match status" value="1"/>
</dbReference>
<evidence type="ECO:0000259" key="2">
    <source>
        <dbReference type="PROSITE" id="PS50975"/>
    </source>
</evidence>
<dbReference type="Gene3D" id="3.40.50.20">
    <property type="match status" value="1"/>
</dbReference>
<dbReference type="PROSITE" id="PS50975">
    <property type="entry name" value="ATP_GRASP"/>
    <property type="match status" value="1"/>
</dbReference>
<accession>A0ABW8T175</accession>
<protein>
    <recommendedName>
        <fullName evidence="2">ATP-grasp domain-containing protein</fullName>
    </recommendedName>
</protein>
<keyword evidence="1" id="KW-0067">ATP-binding</keyword>
<organism evidence="3 4">
    <name type="scientific">Candidatus Clostridium stratigraminis</name>
    <dbReference type="NCBI Taxonomy" id="3381661"/>
    <lineage>
        <taxon>Bacteria</taxon>
        <taxon>Bacillati</taxon>
        <taxon>Bacillota</taxon>
        <taxon>Clostridia</taxon>
        <taxon>Eubacteriales</taxon>
        <taxon>Clostridiaceae</taxon>
        <taxon>Clostridium</taxon>
    </lineage>
</organism>
<dbReference type="Proteomes" id="UP001623591">
    <property type="component" value="Unassembled WGS sequence"/>
</dbReference>
<feature type="domain" description="ATP-grasp" evidence="2">
    <location>
        <begin position="123"/>
        <end position="312"/>
    </location>
</feature>
<keyword evidence="4" id="KW-1185">Reference proteome</keyword>
<dbReference type="SUPFAM" id="SSF56059">
    <property type="entry name" value="Glutathione synthetase ATP-binding domain-like"/>
    <property type="match status" value="1"/>
</dbReference>
<dbReference type="RefSeq" id="WP_406768598.1">
    <property type="nucleotide sequence ID" value="NZ_JBJHZZ010000001.1"/>
</dbReference>
<keyword evidence="1" id="KW-0547">Nucleotide-binding</keyword>
<dbReference type="InterPro" id="IPR011761">
    <property type="entry name" value="ATP-grasp"/>
</dbReference>
<reference evidence="3 4" key="1">
    <citation type="submission" date="2024-11" db="EMBL/GenBank/DDBJ databases">
        <authorList>
            <person name="Heng Y.C."/>
            <person name="Lim A.C.H."/>
            <person name="Lee J.K.Y."/>
            <person name="Kittelmann S."/>
        </authorList>
    </citation>
    <scope>NUCLEOTIDE SEQUENCE [LARGE SCALE GENOMIC DNA]</scope>
    <source>
        <strain evidence="3 4">WILCCON 0185</strain>
    </source>
</reference>
<name>A0ABW8T175_9CLOT</name>
<dbReference type="Gene3D" id="3.30.1490.20">
    <property type="entry name" value="ATP-grasp fold, A domain"/>
    <property type="match status" value="1"/>
</dbReference>
<gene>
    <name evidence="3" type="ORF">ACJDUG_04020</name>
</gene>
<dbReference type="EMBL" id="JBJHZZ010000001">
    <property type="protein sequence ID" value="MFL0246145.1"/>
    <property type="molecule type" value="Genomic_DNA"/>
</dbReference>
<evidence type="ECO:0000313" key="3">
    <source>
        <dbReference type="EMBL" id="MFL0246145.1"/>
    </source>
</evidence>
<proteinExistence type="predicted"/>
<sequence length="400" mass="46879">MKNNIEVLTLDTESATELSLIRNIGEKGIRITLVTFKSKGLNRLSKYIKDIIKVPNWNESIELFIHELIKIGERNPLKYMIIAASDFANLALAENYETLSKFYYFPFKEGRVIELLINKEAFYAKMEDLNIIIPKTYKISIKDDLKDQINSEAMPLIIKPKYMFDKEFHENFGSKILKIYNLEDYKRLENKLEIIHDKVIIQSLIKGNKNVAVYGYFKNNAFDAYCVIDKDEMSSWGTTIIGHSIENIELKKYAESILCKIDYEGFAELEFIYDTEDECFKLLEINCRPVQWCRLCSKVTYPIECIPIQLINGNFNNDRAKINLQNKYYIFYEMGILELLQAGKIGFKDIYKYIRKPEYLSMYWDSKDIIPSIRYRLSFLKALIKIVIKSLISRKPIGAK</sequence>